<proteinExistence type="inferred from homology"/>
<dbReference type="InterPro" id="IPR002052">
    <property type="entry name" value="DNA_methylase_N6_adenine_CS"/>
</dbReference>
<dbReference type="Pfam" id="PF05175">
    <property type="entry name" value="MTS"/>
    <property type="match status" value="1"/>
</dbReference>
<protein>
    <recommendedName>
        <fullName evidence="5">Release factor glutamine methyltransferase</fullName>
        <shortName evidence="5">RF MTase</shortName>
        <ecNumber evidence="5">2.1.1.297</ecNumber>
    </recommendedName>
    <alternativeName>
        <fullName evidence="5">N5-glutamine methyltransferase PrmC</fullName>
    </alternativeName>
    <alternativeName>
        <fullName evidence="5">Protein-(glutamine-N5) MTase PrmC</fullName>
    </alternativeName>
    <alternativeName>
        <fullName evidence="5">Protein-glutamine N-methyltransferase PrmC</fullName>
    </alternativeName>
</protein>
<dbReference type="NCBIfam" id="TIGR00536">
    <property type="entry name" value="hemK_fam"/>
    <property type="match status" value="1"/>
</dbReference>
<evidence type="ECO:0000256" key="1">
    <source>
        <dbReference type="ARBA" id="ARBA00022603"/>
    </source>
</evidence>
<feature type="binding site" evidence="5">
    <location>
        <position position="194"/>
    </location>
    <ligand>
        <name>S-adenosyl-L-methionine</name>
        <dbReference type="ChEBI" id="CHEBI:59789"/>
    </ligand>
</feature>
<dbReference type="InterPro" id="IPR007848">
    <property type="entry name" value="Small_mtfrase_dom"/>
</dbReference>
<dbReference type="RefSeq" id="WP_142050132.1">
    <property type="nucleotide sequence ID" value="NZ_VFPA01000001.1"/>
</dbReference>
<evidence type="ECO:0000313" key="9">
    <source>
        <dbReference type="Proteomes" id="UP000315677"/>
    </source>
</evidence>
<evidence type="ECO:0000256" key="3">
    <source>
        <dbReference type="ARBA" id="ARBA00022691"/>
    </source>
</evidence>
<dbReference type="SUPFAM" id="SSF53335">
    <property type="entry name" value="S-adenosyl-L-methionine-dependent methyltransferases"/>
    <property type="match status" value="1"/>
</dbReference>
<dbReference type="InterPro" id="IPR029063">
    <property type="entry name" value="SAM-dependent_MTases_sf"/>
</dbReference>
<dbReference type="InterPro" id="IPR050320">
    <property type="entry name" value="N5-glutamine_MTase"/>
</dbReference>
<evidence type="ECO:0000256" key="5">
    <source>
        <dbReference type="HAMAP-Rule" id="MF_02126"/>
    </source>
</evidence>
<dbReference type="Pfam" id="PF17827">
    <property type="entry name" value="PrmC_N"/>
    <property type="match status" value="1"/>
</dbReference>
<sequence length="292" mass="31292">MRRQPLRLAILEAERTLATAGIASPRVDAELLAAHVVGVERGRLMLHPLVDQPVLDALRELVERRAAREPLQHLVGTAVLGPVEVAVGPGVFTPRPETELLLEWGLREIADVAQPLVVDLCTGSGALALAVAASRPDARVHAVEADPAALTWAQRNVAAHVAAGGTPVTLHAADVRWPDLLVELETHVDLVLCNPPYVPDGTRLPPEVTDWDPPAAVFGGPDGLEVIRAVISASAALLRYGGGLAIEHDDTHGETVPALLRRRKVLTEVEEHHDLAGRPRFATARRRPLHPA</sequence>
<gene>
    <name evidence="5" type="primary">prmC</name>
    <name evidence="8" type="ORF">FB558_1783</name>
</gene>
<dbReference type="PANTHER" id="PTHR18895">
    <property type="entry name" value="HEMK METHYLTRANSFERASE"/>
    <property type="match status" value="1"/>
</dbReference>
<comment type="function">
    <text evidence="5">Methylates the class 1 translation termination release factors RF1/PrfA and RF2/PrfB on the glutamine residue of the universally conserved GGQ motif.</text>
</comment>
<dbReference type="InterPro" id="IPR040758">
    <property type="entry name" value="PrmC_N"/>
</dbReference>
<dbReference type="EMBL" id="VFPA01000001">
    <property type="protein sequence ID" value="TQM15004.1"/>
    <property type="molecule type" value="Genomic_DNA"/>
</dbReference>
<evidence type="ECO:0000256" key="2">
    <source>
        <dbReference type="ARBA" id="ARBA00022679"/>
    </source>
</evidence>
<dbReference type="CDD" id="cd02440">
    <property type="entry name" value="AdoMet_MTases"/>
    <property type="match status" value="1"/>
</dbReference>
<dbReference type="AlphaFoldDB" id="A0A543E0E0"/>
<evidence type="ECO:0000259" key="6">
    <source>
        <dbReference type="Pfam" id="PF05175"/>
    </source>
</evidence>
<comment type="similarity">
    <text evidence="5">Belongs to the protein N5-glutamine methyltransferase family. PrmC subfamily.</text>
</comment>
<dbReference type="Gene3D" id="3.40.50.150">
    <property type="entry name" value="Vaccinia Virus protein VP39"/>
    <property type="match status" value="1"/>
</dbReference>
<evidence type="ECO:0000256" key="4">
    <source>
        <dbReference type="ARBA" id="ARBA00048391"/>
    </source>
</evidence>
<keyword evidence="2 5" id="KW-0808">Transferase</keyword>
<evidence type="ECO:0000313" key="8">
    <source>
        <dbReference type="EMBL" id="TQM15004.1"/>
    </source>
</evidence>
<accession>A0A543E0E0</accession>
<feature type="domain" description="Release factor glutamine methyltransferase N-terminal" evidence="7">
    <location>
        <begin position="10"/>
        <end position="76"/>
    </location>
</feature>
<dbReference type="PANTHER" id="PTHR18895:SF74">
    <property type="entry name" value="MTRF1L RELEASE FACTOR GLUTAMINE METHYLTRANSFERASE"/>
    <property type="match status" value="1"/>
</dbReference>
<dbReference type="GO" id="GO:0032259">
    <property type="term" value="P:methylation"/>
    <property type="evidence" value="ECO:0007669"/>
    <property type="project" value="UniProtKB-KW"/>
</dbReference>
<comment type="caution">
    <text evidence="5">Lacks conserved residue(s) required for the propagation of feature annotation.</text>
</comment>
<dbReference type="Gene3D" id="1.10.8.10">
    <property type="entry name" value="DNA helicase RuvA subunit, C-terminal domain"/>
    <property type="match status" value="1"/>
</dbReference>
<keyword evidence="9" id="KW-1185">Reference proteome</keyword>
<dbReference type="InterPro" id="IPR004556">
    <property type="entry name" value="HemK-like"/>
</dbReference>
<comment type="catalytic activity">
    <reaction evidence="4 5">
        <text>L-glutaminyl-[peptide chain release factor] + S-adenosyl-L-methionine = N(5)-methyl-L-glutaminyl-[peptide chain release factor] + S-adenosyl-L-homocysteine + H(+)</text>
        <dbReference type="Rhea" id="RHEA:42896"/>
        <dbReference type="Rhea" id="RHEA-COMP:10271"/>
        <dbReference type="Rhea" id="RHEA-COMP:10272"/>
        <dbReference type="ChEBI" id="CHEBI:15378"/>
        <dbReference type="ChEBI" id="CHEBI:30011"/>
        <dbReference type="ChEBI" id="CHEBI:57856"/>
        <dbReference type="ChEBI" id="CHEBI:59789"/>
        <dbReference type="ChEBI" id="CHEBI:61891"/>
        <dbReference type="EC" id="2.1.1.297"/>
    </reaction>
</comment>
<organism evidence="8 9">
    <name type="scientific">Pseudonocardia kunmingensis</name>
    <dbReference type="NCBI Taxonomy" id="630975"/>
    <lineage>
        <taxon>Bacteria</taxon>
        <taxon>Bacillati</taxon>
        <taxon>Actinomycetota</taxon>
        <taxon>Actinomycetes</taxon>
        <taxon>Pseudonocardiales</taxon>
        <taxon>Pseudonocardiaceae</taxon>
        <taxon>Pseudonocardia</taxon>
    </lineage>
</organism>
<evidence type="ECO:0000259" key="7">
    <source>
        <dbReference type="Pfam" id="PF17827"/>
    </source>
</evidence>
<keyword evidence="1 5" id="KW-0489">Methyltransferase</keyword>
<feature type="binding site" evidence="5">
    <location>
        <begin position="194"/>
        <end position="197"/>
    </location>
    <ligand>
        <name>substrate</name>
    </ligand>
</feature>
<dbReference type="Proteomes" id="UP000315677">
    <property type="component" value="Unassembled WGS sequence"/>
</dbReference>
<keyword evidence="3 5" id="KW-0949">S-adenosyl-L-methionine</keyword>
<reference evidence="8 9" key="1">
    <citation type="submission" date="2019-06" db="EMBL/GenBank/DDBJ databases">
        <title>Sequencing the genomes of 1000 actinobacteria strains.</title>
        <authorList>
            <person name="Klenk H.-P."/>
        </authorList>
    </citation>
    <scope>NUCLEOTIDE SEQUENCE [LARGE SCALE GENOMIC DNA]</scope>
    <source>
        <strain evidence="8 9">DSM 45301</strain>
    </source>
</reference>
<dbReference type="PROSITE" id="PS00092">
    <property type="entry name" value="N6_MTASE"/>
    <property type="match status" value="1"/>
</dbReference>
<dbReference type="OrthoDB" id="9800643at2"/>
<dbReference type="HAMAP" id="MF_02126">
    <property type="entry name" value="RF_methyltr_PrmC"/>
    <property type="match status" value="1"/>
</dbReference>
<dbReference type="NCBIfam" id="TIGR03534">
    <property type="entry name" value="RF_mod_PrmC"/>
    <property type="match status" value="1"/>
</dbReference>
<dbReference type="GO" id="GO:0003676">
    <property type="term" value="F:nucleic acid binding"/>
    <property type="evidence" value="ECO:0007669"/>
    <property type="project" value="InterPro"/>
</dbReference>
<dbReference type="GO" id="GO:0102559">
    <property type="term" value="F:peptide chain release factor N(5)-glutamine methyltransferase activity"/>
    <property type="evidence" value="ECO:0007669"/>
    <property type="project" value="UniProtKB-EC"/>
</dbReference>
<feature type="domain" description="Methyltransferase small" evidence="6">
    <location>
        <begin position="113"/>
        <end position="198"/>
    </location>
</feature>
<dbReference type="EC" id="2.1.1.297" evidence="5"/>
<feature type="binding site" evidence="5">
    <location>
        <position position="144"/>
    </location>
    <ligand>
        <name>S-adenosyl-L-methionine</name>
        <dbReference type="ChEBI" id="CHEBI:59789"/>
    </ligand>
</feature>
<comment type="caution">
    <text evidence="8">The sequence shown here is derived from an EMBL/GenBank/DDBJ whole genome shotgun (WGS) entry which is preliminary data.</text>
</comment>
<name>A0A543E0E0_9PSEU</name>
<dbReference type="InterPro" id="IPR019874">
    <property type="entry name" value="RF_methyltr_PrmC"/>
</dbReference>